<protein>
    <submittedName>
        <fullName evidence="1">DUF3077 domain-containing protein</fullName>
    </submittedName>
</protein>
<keyword evidence="2" id="KW-1185">Reference proteome</keyword>
<reference evidence="1" key="1">
    <citation type="journal article" date="2022" name="Int. J. Syst. Evol. Microbiol.">
        <title>Pseudomonas aegrilactucae sp. nov. and Pseudomonas morbosilactucae sp. nov., pathogens causing bacterial rot of lettuce in Japan.</title>
        <authorList>
            <person name="Sawada H."/>
            <person name="Fujikawa T."/>
            <person name="Satou M."/>
        </authorList>
    </citation>
    <scope>NUCLEOTIDE SEQUENCE</scope>
    <source>
        <strain evidence="1">MAFF 301350</strain>
    </source>
</reference>
<comment type="caution">
    <text evidence="1">The sequence shown here is derived from an EMBL/GenBank/DDBJ whole genome shotgun (WGS) entry which is preliminary data.</text>
</comment>
<dbReference type="Proteomes" id="UP001106592">
    <property type="component" value="Unassembled WGS sequence"/>
</dbReference>
<dbReference type="AlphaFoldDB" id="A0A9Q2XQ10"/>
<name>A0A9Q2XQ10_9PSED</name>
<organism evidence="1 2">
    <name type="scientific">Pseudomonas aegrilactucae</name>
    <dbReference type="NCBI Taxonomy" id="2854028"/>
    <lineage>
        <taxon>Bacteria</taxon>
        <taxon>Pseudomonadati</taxon>
        <taxon>Pseudomonadota</taxon>
        <taxon>Gammaproteobacteria</taxon>
        <taxon>Pseudomonadales</taxon>
        <taxon>Pseudomonadaceae</taxon>
        <taxon>Pseudomonas</taxon>
    </lineage>
</organism>
<reference evidence="1" key="2">
    <citation type="journal article" date="2023" name="Plant Pathol.">
        <title>Dismantling and reorganizing Pseudomonas marginalis sensu#lato.</title>
        <authorList>
            <person name="Sawada H."/>
            <person name="Fujikawa T."/>
            <person name="Satou M."/>
        </authorList>
    </citation>
    <scope>NUCLEOTIDE SEQUENCE</scope>
    <source>
        <strain evidence="1">MAFF 301350</strain>
    </source>
</reference>
<dbReference type="Pfam" id="PF11275">
    <property type="entry name" value="DUF3077"/>
    <property type="match status" value="1"/>
</dbReference>
<evidence type="ECO:0000313" key="1">
    <source>
        <dbReference type="EMBL" id="MBV6290112.1"/>
    </source>
</evidence>
<evidence type="ECO:0000313" key="2">
    <source>
        <dbReference type="Proteomes" id="UP001106592"/>
    </source>
</evidence>
<proteinExistence type="predicted"/>
<dbReference type="EMBL" id="JAHTBI010000111">
    <property type="protein sequence ID" value="MBV6290112.1"/>
    <property type="molecule type" value="Genomic_DNA"/>
</dbReference>
<sequence length="86" mass="9362">MPDLHTLTTPGLTVFSVQGEQALFRVNAGVPISEALTHVSDLLHLAKRLAEDATQERGSDRHAWASHYLQEMSKAVVDDVIVALNA</sequence>
<accession>A0A9Q2XQ10</accession>
<gene>
    <name evidence="1" type="ORF">KUO17_24315</name>
</gene>
<dbReference type="InterPro" id="IPR021427">
    <property type="entry name" value="DUF3077"/>
</dbReference>